<organism evidence="2 3">
    <name type="scientific">Phytophthora sojae (strain P6497)</name>
    <name type="common">Soybean stem and root rot agent</name>
    <name type="synonym">Phytophthora megasperma f. sp. glycines</name>
    <dbReference type="NCBI Taxonomy" id="1094619"/>
    <lineage>
        <taxon>Eukaryota</taxon>
        <taxon>Sar</taxon>
        <taxon>Stramenopiles</taxon>
        <taxon>Oomycota</taxon>
        <taxon>Peronosporomycetes</taxon>
        <taxon>Peronosporales</taxon>
        <taxon>Peronosporaceae</taxon>
        <taxon>Phytophthora</taxon>
    </lineage>
</organism>
<protein>
    <submittedName>
        <fullName evidence="2">Uncharacterized protein</fullName>
    </submittedName>
</protein>
<keyword evidence="3" id="KW-1185">Reference proteome</keyword>
<dbReference type="KEGG" id="psoj:PHYSODRAFT_299597"/>
<sequence>MRLWQTTSRYAIFMEALDYLVDTDGDSNSASLTDENANKTRPGTVREDQGPTMRVGLQDTEDVLAAMKMRLETLEKAEVVYVAADSYKVNNEDTFLWDPIEADDFALTEDRSGIRFFVARYYTVNLNAYVGPQRQGVLIDQRKNDKLLESNTVAFNNDDDTSASIGFSAHFDENDIYSGTVDSFTRTVDADVTIAKIGN</sequence>
<accession>G4Z2R7</accession>
<dbReference type="RefSeq" id="XP_009524909.1">
    <property type="nucleotide sequence ID" value="XM_009526614.1"/>
</dbReference>
<dbReference type="InParanoid" id="G4Z2R7"/>
<dbReference type="Proteomes" id="UP000002640">
    <property type="component" value="Unassembled WGS sequence"/>
</dbReference>
<proteinExistence type="predicted"/>
<gene>
    <name evidence="2" type="ORF">PHYSODRAFT_299597</name>
</gene>
<evidence type="ECO:0000313" key="3">
    <source>
        <dbReference type="Proteomes" id="UP000002640"/>
    </source>
</evidence>
<feature type="region of interest" description="Disordered" evidence="1">
    <location>
        <begin position="29"/>
        <end position="49"/>
    </location>
</feature>
<dbReference type="EMBL" id="JH159153">
    <property type="protein sequence ID" value="EGZ22192.1"/>
    <property type="molecule type" value="Genomic_DNA"/>
</dbReference>
<feature type="compositionally biased region" description="Polar residues" evidence="1">
    <location>
        <begin position="29"/>
        <end position="41"/>
    </location>
</feature>
<dbReference type="SMR" id="G4Z2R7"/>
<name>G4Z2R7_PHYSP</name>
<dbReference type="AlphaFoldDB" id="G4Z2R7"/>
<reference evidence="2 3" key="1">
    <citation type="journal article" date="2006" name="Science">
        <title>Phytophthora genome sequences uncover evolutionary origins and mechanisms of pathogenesis.</title>
        <authorList>
            <person name="Tyler B.M."/>
            <person name="Tripathy S."/>
            <person name="Zhang X."/>
            <person name="Dehal P."/>
            <person name="Jiang R.H."/>
            <person name="Aerts A."/>
            <person name="Arredondo F.D."/>
            <person name="Baxter L."/>
            <person name="Bensasson D."/>
            <person name="Beynon J.L."/>
            <person name="Chapman J."/>
            <person name="Damasceno C.M."/>
            <person name="Dorrance A.E."/>
            <person name="Dou D."/>
            <person name="Dickerman A.W."/>
            <person name="Dubchak I.L."/>
            <person name="Garbelotto M."/>
            <person name="Gijzen M."/>
            <person name="Gordon S.G."/>
            <person name="Govers F."/>
            <person name="Grunwald N.J."/>
            <person name="Huang W."/>
            <person name="Ivors K.L."/>
            <person name="Jones R.W."/>
            <person name="Kamoun S."/>
            <person name="Krampis K."/>
            <person name="Lamour K.H."/>
            <person name="Lee M.K."/>
            <person name="McDonald W.H."/>
            <person name="Medina M."/>
            <person name="Meijer H.J."/>
            <person name="Nordberg E.K."/>
            <person name="Maclean D.J."/>
            <person name="Ospina-Giraldo M.D."/>
            <person name="Morris P.F."/>
            <person name="Phuntumart V."/>
            <person name="Putnam N.H."/>
            <person name="Rash S."/>
            <person name="Rose J.K."/>
            <person name="Sakihama Y."/>
            <person name="Salamov A.A."/>
            <person name="Savidor A."/>
            <person name="Scheuring C.F."/>
            <person name="Smith B.M."/>
            <person name="Sobral B.W."/>
            <person name="Terry A."/>
            <person name="Torto-Alalibo T.A."/>
            <person name="Win J."/>
            <person name="Xu Z."/>
            <person name="Zhang H."/>
            <person name="Grigoriev I.V."/>
            <person name="Rokhsar D.S."/>
            <person name="Boore J.L."/>
        </authorList>
    </citation>
    <scope>NUCLEOTIDE SEQUENCE [LARGE SCALE GENOMIC DNA]</scope>
    <source>
        <strain evidence="2 3">P6497</strain>
    </source>
</reference>
<dbReference type="GeneID" id="20641763"/>
<evidence type="ECO:0000313" key="2">
    <source>
        <dbReference type="EMBL" id="EGZ22192.1"/>
    </source>
</evidence>
<evidence type="ECO:0000256" key="1">
    <source>
        <dbReference type="SAM" id="MobiDB-lite"/>
    </source>
</evidence>